<dbReference type="Proteomes" id="UP001054837">
    <property type="component" value="Unassembled WGS sequence"/>
</dbReference>
<accession>A0AAV4UWC0</accession>
<proteinExistence type="predicted"/>
<protein>
    <recommendedName>
        <fullName evidence="3">Prolactin receptor</fullName>
    </recommendedName>
</protein>
<dbReference type="AlphaFoldDB" id="A0AAV4UWC0"/>
<evidence type="ECO:0008006" key="3">
    <source>
        <dbReference type="Google" id="ProtNLM"/>
    </source>
</evidence>
<sequence length="116" mass="12869">MDWIALRGTHIVRGDLILHEIALKTWTESSHPPKDDQEKFPMKVSNTSADLWPESVLNSTVASNSHSSGTHNVSGNVETNPLHEWPSFQPKLNPVKLCRGKCPVISCPYPLVWGTA</sequence>
<dbReference type="EMBL" id="BPLQ01012064">
    <property type="protein sequence ID" value="GIY62216.1"/>
    <property type="molecule type" value="Genomic_DNA"/>
</dbReference>
<reference evidence="1 2" key="1">
    <citation type="submission" date="2021-06" db="EMBL/GenBank/DDBJ databases">
        <title>Caerostris darwini draft genome.</title>
        <authorList>
            <person name="Kono N."/>
            <person name="Arakawa K."/>
        </authorList>
    </citation>
    <scope>NUCLEOTIDE SEQUENCE [LARGE SCALE GENOMIC DNA]</scope>
</reference>
<evidence type="ECO:0000313" key="2">
    <source>
        <dbReference type="Proteomes" id="UP001054837"/>
    </source>
</evidence>
<comment type="caution">
    <text evidence="1">The sequence shown here is derived from an EMBL/GenBank/DDBJ whole genome shotgun (WGS) entry which is preliminary data.</text>
</comment>
<gene>
    <name evidence="1" type="ORF">CDAR_586131</name>
</gene>
<keyword evidence="2" id="KW-1185">Reference proteome</keyword>
<evidence type="ECO:0000313" key="1">
    <source>
        <dbReference type="EMBL" id="GIY62216.1"/>
    </source>
</evidence>
<name>A0AAV4UWC0_9ARAC</name>
<organism evidence="1 2">
    <name type="scientific">Caerostris darwini</name>
    <dbReference type="NCBI Taxonomy" id="1538125"/>
    <lineage>
        <taxon>Eukaryota</taxon>
        <taxon>Metazoa</taxon>
        <taxon>Ecdysozoa</taxon>
        <taxon>Arthropoda</taxon>
        <taxon>Chelicerata</taxon>
        <taxon>Arachnida</taxon>
        <taxon>Araneae</taxon>
        <taxon>Araneomorphae</taxon>
        <taxon>Entelegynae</taxon>
        <taxon>Araneoidea</taxon>
        <taxon>Araneidae</taxon>
        <taxon>Caerostris</taxon>
    </lineage>
</organism>